<keyword evidence="2" id="KW-1185">Reference proteome</keyword>
<dbReference type="Proteomes" id="UP000478090">
    <property type="component" value="Unassembled WGS sequence"/>
</dbReference>
<dbReference type="RefSeq" id="WP_161039169.1">
    <property type="nucleotide sequence ID" value="NZ_WWCM01000006.1"/>
</dbReference>
<evidence type="ECO:0000313" key="2">
    <source>
        <dbReference type="Proteomes" id="UP000478090"/>
    </source>
</evidence>
<sequence length="59" mass="6694">MTENKPRIGDLVMYTENEYNLGLRNGSLGMIVETSVPEEVEAACCACEFDWVRHTLNSR</sequence>
<protein>
    <recommendedName>
        <fullName evidence="3">DUF2158 domain-containing protein</fullName>
    </recommendedName>
</protein>
<reference evidence="1 2" key="1">
    <citation type="submission" date="2019-12" db="EMBL/GenBank/DDBJ databases">
        <title>Novel species isolated from a subtropical stream in China.</title>
        <authorList>
            <person name="Lu H."/>
        </authorList>
    </citation>
    <scope>NUCLEOTIDE SEQUENCE [LARGE SCALE GENOMIC DNA]</scope>
    <source>
        <strain evidence="1 2">CY13W</strain>
    </source>
</reference>
<gene>
    <name evidence="1" type="ORF">GTP27_10700</name>
</gene>
<comment type="caution">
    <text evidence="1">The sequence shown here is derived from an EMBL/GenBank/DDBJ whole genome shotgun (WGS) entry which is preliminary data.</text>
</comment>
<dbReference type="EMBL" id="WWCM01000006">
    <property type="protein sequence ID" value="MYM39798.1"/>
    <property type="molecule type" value="Genomic_DNA"/>
</dbReference>
<accession>A0ABW9VK49</accession>
<evidence type="ECO:0000313" key="1">
    <source>
        <dbReference type="EMBL" id="MYM39798.1"/>
    </source>
</evidence>
<dbReference type="Gene3D" id="2.30.30.940">
    <property type="match status" value="1"/>
</dbReference>
<evidence type="ECO:0008006" key="3">
    <source>
        <dbReference type="Google" id="ProtNLM"/>
    </source>
</evidence>
<name>A0ABW9VK49_9BURK</name>
<proteinExistence type="predicted"/>
<organism evidence="1 2">
    <name type="scientific">Duganella qianjiadongensis</name>
    <dbReference type="NCBI Taxonomy" id="2692176"/>
    <lineage>
        <taxon>Bacteria</taxon>
        <taxon>Pseudomonadati</taxon>
        <taxon>Pseudomonadota</taxon>
        <taxon>Betaproteobacteria</taxon>
        <taxon>Burkholderiales</taxon>
        <taxon>Oxalobacteraceae</taxon>
        <taxon>Telluria group</taxon>
        <taxon>Duganella</taxon>
    </lineage>
</organism>